<accession>A0AAU9K5W4</accession>
<dbReference type="Proteomes" id="UP001162131">
    <property type="component" value="Unassembled WGS sequence"/>
</dbReference>
<dbReference type="AlphaFoldDB" id="A0AAU9K5W4"/>
<evidence type="ECO:0000313" key="1">
    <source>
        <dbReference type="EMBL" id="CAG9335169.1"/>
    </source>
</evidence>
<name>A0AAU9K5W4_9CILI</name>
<sequence length="124" mass="13955">MGGLTLRNKSAEILSGPDNPELEMDFRANYSASQLYPSLYKPPLLQACQDYLNPCQQGASLYNLNYENKKTTLNIYNTETKTQEVITLQTPQPLDSRTCIAQLPNGKLFYFGNHLLSGYTVLID</sequence>
<gene>
    <name evidence="1" type="ORF">BSTOLATCC_MIC63377</name>
</gene>
<organism evidence="1 2">
    <name type="scientific">Blepharisma stoltei</name>
    <dbReference type="NCBI Taxonomy" id="1481888"/>
    <lineage>
        <taxon>Eukaryota</taxon>
        <taxon>Sar</taxon>
        <taxon>Alveolata</taxon>
        <taxon>Ciliophora</taxon>
        <taxon>Postciliodesmatophora</taxon>
        <taxon>Heterotrichea</taxon>
        <taxon>Heterotrichida</taxon>
        <taxon>Blepharismidae</taxon>
        <taxon>Blepharisma</taxon>
    </lineage>
</organism>
<comment type="caution">
    <text evidence="1">The sequence shown here is derived from an EMBL/GenBank/DDBJ whole genome shotgun (WGS) entry which is preliminary data.</text>
</comment>
<keyword evidence="2" id="KW-1185">Reference proteome</keyword>
<dbReference type="EMBL" id="CAJZBQ010000061">
    <property type="protein sequence ID" value="CAG9335169.1"/>
    <property type="molecule type" value="Genomic_DNA"/>
</dbReference>
<proteinExistence type="predicted"/>
<reference evidence="1" key="1">
    <citation type="submission" date="2021-09" db="EMBL/GenBank/DDBJ databases">
        <authorList>
            <consortium name="AG Swart"/>
            <person name="Singh M."/>
            <person name="Singh A."/>
            <person name="Seah K."/>
            <person name="Emmerich C."/>
        </authorList>
    </citation>
    <scope>NUCLEOTIDE SEQUENCE</scope>
    <source>
        <strain evidence="1">ATCC30299</strain>
    </source>
</reference>
<protein>
    <submittedName>
        <fullName evidence="1">Uncharacterized protein</fullName>
    </submittedName>
</protein>
<evidence type="ECO:0000313" key="2">
    <source>
        <dbReference type="Proteomes" id="UP001162131"/>
    </source>
</evidence>